<dbReference type="Proteomes" id="UP000179807">
    <property type="component" value="Unassembled WGS sequence"/>
</dbReference>
<dbReference type="InterPro" id="IPR011012">
    <property type="entry name" value="Longin-like_dom_sf"/>
</dbReference>
<dbReference type="GeneID" id="94847924"/>
<dbReference type="VEuPathDB" id="TrichDB:TRFO_40466"/>
<dbReference type="AlphaFoldDB" id="A0A1J4J130"/>
<dbReference type="InterPro" id="IPR006722">
    <property type="entry name" value="Sedlin"/>
</dbReference>
<accession>A0A1J4J130</accession>
<gene>
    <name evidence="1" type="ORF">TRFO_40466</name>
</gene>
<sequence length="147" mass="16458">MTTPSVLCISIVSPDDSLFFIKKYNTNNGASPSDDIEMDSYVFLGIDGFGQGKTFRQSFKNDRFFILFTKDWCNVYGYKAPLGYKIIVIISASTNPPNQSSIQNLCERVKDELFSSFMNPFYSPFAPTTSPILKAKIDQLVSAAFVD</sequence>
<dbReference type="GO" id="GO:0006888">
    <property type="term" value="P:endoplasmic reticulum to Golgi vesicle-mediated transport"/>
    <property type="evidence" value="ECO:0007669"/>
    <property type="project" value="InterPro"/>
</dbReference>
<keyword evidence="2" id="KW-1185">Reference proteome</keyword>
<comment type="caution">
    <text evidence="1">The sequence shown here is derived from an EMBL/GenBank/DDBJ whole genome shotgun (WGS) entry which is preliminary data.</text>
</comment>
<dbReference type="GO" id="GO:0005737">
    <property type="term" value="C:cytoplasm"/>
    <property type="evidence" value="ECO:0007669"/>
    <property type="project" value="GOC"/>
</dbReference>
<dbReference type="Gene3D" id="3.30.450.70">
    <property type="match status" value="1"/>
</dbReference>
<dbReference type="SUPFAM" id="SSF64356">
    <property type="entry name" value="SNARE-like"/>
    <property type="match status" value="1"/>
</dbReference>
<name>A0A1J4J130_9EUKA</name>
<dbReference type="OrthoDB" id="10258445at2759"/>
<evidence type="ECO:0000313" key="2">
    <source>
        <dbReference type="Proteomes" id="UP000179807"/>
    </source>
</evidence>
<organism evidence="1 2">
    <name type="scientific">Tritrichomonas foetus</name>
    <dbReference type="NCBI Taxonomy" id="1144522"/>
    <lineage>
        <taxon>Eukaryota</taxon>
        <taxon>Metamonada</taxon>
        <taxon>Parabasalia</taxon>
        <taxon>Tritrichomonadida</taxon>
        <taxon>Tritrichomonadidae</taxon>
        <taxon>Tritrichomonas</taxon>
    </lineage>
</organism>
<protein>
    <recommendedName>
        <fullName evidence="3">Trafficking protein particle complex subunit 2-like protein</fullName>
    </recommendedName>
</protein>
<reference evidence="1" key="1">
    <citation type="submission" date="2016-10" db="EMBL/GenBank/DDBJ databases">
        <authorList>
            <person name="Benchimol M."/>
            <person name="Almeida L.G."/>
            <person name="Vasconcelos A.T."/>
            <person name="Perreira-Neves A."/>
            <person name="Rosa I.A."/>
            <person name="Tasca T."/>
            <person name="Bogo M.R."/>
            <person name="de Souza W."/>
        </authorList>
    </citation>
    <scope>NUCLEOTIDE SEQUENCE [LARGE SCALE GENOMIC DNA]</scope>
    <source>
        <strain evidence="1">K</strain>
    </source>
</reference>
<proteinExistence type="predicted"/>
<dbReference type="Pfam" id="PF04628">
    <property type="entry name" value="Sedlin_N"/>
    <property type="match status" value="1"/>
</dbReference>
<evidence type="ECO:0008006" key="3">
    <source>
        <dbReference type="Google" id="ProtNLM"/>
    </source>
</evidence>
<evidence type="ECO:0000313" key="1">
    <source>
        <dbReference type="EMBL" id="OHS93240.1"/>
    </source>
</evidence>
<dbReference type="RefSeq" id="XP_068346377.1">
    <property type="nucleotide sequence ID" value="XM_068513220.1"/>
</dbReference>
<dbReference type="EMBL" id="MLAK01001420">
    <property type="protein sequence ID" value="OHS93240.1"/>
    <property type="molecule type" value="Genomic_DNA"/>
</dbReference>